<dbReference type="Proteomes" id="UP000036681">
    <property type="component" value="Unplaced"/>
</dbReference>
<dbReference type="GO" id="GO:0005930">
    <property type="term" value="C:axoneme"/>
    <property type="evidence" value="ECO:0007669"/>
    <property type="project" value="TreeGrafter"/>
</dbReference>
<dbReference type="GO" id="GO:0051493">
    <property type="term" value="P:regulation of cytoskeleton organization"/>
    <property type="evidence" value="ECO:0007669"/>
    <property type="project" value="TreeGrafter"/>
</dbReference>
<dbReference type="InterPro" id="IPR010441">
    <property type="entry name" value="CH_2"/>
</dbReference>
<dbReference type="PROSITE" id="PS50021">
    <property type="entry name" value="CH"/>
    <property type="match status" value="1"/>
</dbReference>
<dbReference type="PANTHER" id="PTHR12509:SF9">
    <property type="entry name" value="SPERM FLAGELLAR PROTEIN 1 ISOFORM X1"/>
    <property type="match status" value="1"/>
</dbReference>
<dbReference type="AlphaFoldDB" id="A0A0M3HTF7"/>
<dbReference type="Gene3D" id="1.10.418.10">
    <property type="entry name" value="Calponin-like domain"/>
    <property type="match status" value="1"/>
</dbReference>
<dbReference type="InterPro" id="IPR052111">
    <property type="entry name" value="Spermatogenesis_Ciliary_MAP"/>
</dbReference>
<name>A0A0M3HTF7_ASCLU</name>
<dbReference type="GO" id="GO:0008017">
    <property type="term" value="F:microtubule binding"/>
    <property type="evidence" value="ECO:0007669"/>
    <property type="project" value="TreeGrafter"/>
</dbReference>
<sequence>MSLPTLDDNSVDDLYKWLSAVPLSRHIKNIAKDFSDGVLVAELVAHFLPRYVSLANYTPVNSNALKRYNWETLNKMVFVHLNFSVNQNLIQKLTTCQPGAIEFVLFRLRQKIDEAVQEGRFRPSRHRSRSFASRTQNNSSVIIITSAGSTTSLNNAESENNLLQMTSSFHIDSDSVNHAMRAGATAQQYQTLYSAEGSVPLQKYHQAQQELLARDEQIQKLYARIRHMERLVQLKDERIVEMSRQMEKMMHVICRDQQASARMNVAPSHSRADTPPSSEGQSSTAITSNSSSMREPDNNASSFIDLK</sequence>
<dbReference type="PANTHER" id="PTHR12509">
    <property type="entry name" value="SPERMATOGENESIS-ASSOCIATED 4-RELATED"/>
    <property type="match status" value="1"/>
</dbReference>
<dbReference type="SUPFAM" id="SSF47576">
    <property type="entry name" value="Calponin-homology domain, CH-domain"/>
    <property type="match status" value="1"/>
</dbReference>
<feature type="domain" description="Calponin-homology (CH)" evidence="2">
    <location>
        <begin position="8"/>
        <end position="113"/>
    </location>
</feature>
<protein>
    <submittedName>
        <fullName evidence="4">Calponin-homology (CH) domain-containing protein</fullName>
    </submittedName>
</protein>
<dbReference type="InterPro" id="IPR001715">
    <property type="entry name" value="CH_dom"/>
</dbReference>
<evidence type="ECO:0000256" key="1">
    <source>
        <dbReference type="SAM" id="MobiDB-lite"/>
    </source>
</evidence>
<evidence type="ECO:0000259" key="2">
    <source>
        <dbReference type="PROSITE" id="PS50021"/>
    </source>
</evidence>
<dbReference type="FunFam" id="1.10.418.10:FF:000059">
    <property type="entry name" value="RIKEN cDNA 6430531B16 gene"/>
    <property type="match status" value="1"/>
</dbReference>
<keyword evidence="3" id="KW-1185">Reference proteome</keyword>
<feature type="compositionally biased region" description="Low complexity" evidence="1">
    <location>
        <begin position="282"/>
        <end position="292"/>
    </location>
</feature>
<feature type="region of interest" description="Disordered" evidence="1">
    <location>
        <begin position="258"/>
        <end position="307"/>
    </location>
</feature>
<accession>A0A0M3HTF7</accession>
<dbReference type="InterPro" id="IPR036872">
    <property type="entry name" value="CH_dom_sf"/>
</dbReference>
<evidence type="ECO:0000313" key="4">
    <source>
        <dbReference type="WBParaSite" id="ALUE_0000591701-mRNA-1"/>
    </source>
</evidence>
<evidence type="ECO:0000313" key="3">
    <source>
        <dbReference type="Proteomes" id="UP000036681"/>
    </source>
</evidence>
<reference evidence="4" key="1">
    <citation type="submission" date="2017-02" db="UniProtKB">
        <authorList>
            <consortium name="WormBaseParasite"/>
        </authorList>
    </citation>
    <scope>IDENTIFICATION</scope>
</reference>
<proteinExistence type="predicted"/>
<dbReference type="Pfam" id="PF06294">
    <property type="entry name" value="CH_2"/>
    <property type="match status" value="1"/>
</dbReference>
<organism evidence="3 4">
    <name type="scientific">Ascaris lumbricoides</name>
    <name type="common">Giant roundworm</name>
    <dbReference type="NCBI Taxonomy" id="6252"/>
    <lineage>
        <taxon>Eukaryota</taxon>
        <taxon>Metazoa</taxon>
        <taxon>Ecdysozoa</taxon>
        <taxon>Nematoda</taxon>
        <taxon>Chromadorea</taxon>
        <taxon>Rhabditida</taxon>
        <taxon>Spirurina</taxon>
        <taxon>Ascaridomorpha</taxon>
        <taxon>Ascaridoidea</taxon>
        <taxon>Ascarididae</taxon>
        <taxon>Ascaris</taxon>
    </lineage>
</organism>
<dbReference type="WBParaSite" id="ALUE_0000591701-mRNA-1">
    <property type="protein sequence ID" value="ALUE_0000591701-mRNA-1"/>
    <property type="gene ID" value="ALUE_0000591701"/>
</dbReference>
<feature type="compositionally biased region" description="Polar residues" evidence="1">
    <location>
        <begin position="298"/>
        <end position="307"/>
    </location>
</feature>